<feature type="non-terminal residue" evidence="1">
    <location>
        <position position="172"/>
    </location>
</feature>
<evidence type="ECO:0000313" key="2">
    <source>
        <dbReference type="Proteomes" id="UP000713222"/>
    </source>
</evidence>
<organism evidence="1 2">
    <name type="scientific">Candidatus Fonsibacter lacus</name>
    <dbReference type="NCBI Taxonomy" id="2576439"/>
    <lineage>
        <taxon>Bacteria</taxon>
        <taxon>Pseudomonadati</taxon>
        <taxon>Pseudomonadota</taxon>
        <taxon>Alphaproteobacteria</taxon>
        <taxon>Candidatus Pelagibacterales</taxon>
        <taxon>Candidatus Pelagibacterales incertae sedis</taxon>
        <taxon>Candidatus Fonsibacter</taxon>
    </lineage>
</organism>
<reference evidence="1" key="1">
    <citation type="submission" date="2018-10" db="EMBL/GenBank/DDBJ databases">
        <title>Iterative Subtractive Binning of Freshwater Chronoseries Metagenomes Recovers Nearly Complete Genomes from over Four Hundred Novel Species.</title>
        <authorList>
            <person name="Rodriguez-R L.M."/>
            <person name="Tsementzi D."/>
            <person name="Luo C."/>
            <person name="Konstantinidis K.T."/>
        </authorList>
    </citation>
    <scope>NUCLEOTIDE SEQUENCE</scope>
    <source>
        <strain evidence="1">WB7_6_001</strain>
    </source>
</reference>
<dbReference type="Proteomes" id="UP000713222">
    <property type="component" value="Unassembled WGS sequence"/>
</dbReference>
<name>A0A964V5H3_9PROT</name>
<evidence type="ECO:0000313" key="1">
    <source>
        <dbReference type="EMBL" id="NBN88419.1"/>
    </source>
</evidence>
<gene>
    <name evidence="1" type="ORF">EBV32_04970</name>
</gene>
<proteinExistence type="predicted"/>
<dbReference type="AlphaFoldDB" id="A0A964V5H3"/>
<protein>
    <submittedName>
        <fullName evidence="1">Uncharacterized protein</fullName>
    </submittedName>
</protein>
<dbReference type="EMBL" id="RGET01000118">
    <property type="protein sequence ID" value="NBN88419.1"/>
    <property type="molecule type" value="Genomic_DNA"/>
</dbReference>
<accession>A0A964V5H3</accession>
<sequence length="172" mass="18044">MATYDWTGTDIIPNGSGSAVRADLNDALLALFSQNSSATAPPETVAYMTWADTATGLYKIRNAANSGWITLYQLDGEWTTIALENGTAAAPSLYFKDSGTDTGLYSPGTDQVAIATAGVQRVNFNGATEVVFNDGGADVDLRIEGDTEPNLFKIDAGTDQVQVKNLNGGPLA</sequence>
<comment type="caution">
    <text evidence="1">The sequence shown here is derived from an EMBL/GenBank/DDBJ whole genome shotgun (WGS) entry which is preliminary data.</text>
</comment>